<organism evidence="9 10">
    <name type="scientific">Pseudonocardia ailaonensis</name>
    <dbReference type="NCBI Taxonomy" id="367279"/>
    <lineage>
        <taxon>Bacteria</taxon>
        <taxon>Bacillati</taxon>
        <taxon>Actinomycetota</taxon>
        <taxon>Actinomycetes</taxon>
        <taxon>Pseudonocardiales</taxon>
        <taxon>Pseudonocardiaceae</taxon>
        <taxon>Pseudonocardia</taxon>
    </lineage>
</organism>
<evidence type="ECO:0000256" key="5">
    <source>
        <dbReference type="ARBA" id="ARBA00022989"/>
    </source>
</evidence>
<feature type="transmembrane region" description="Helical" evidence="7">
    <location>
        <begin position="279"/>
        <end position="305"/>
    </location>
</feature>
<evidence type="ECO:0000256" key="6">
    <source>
        <dbReference type="ARBA" id="ARBA00023136"/>
    </source>
</evidence>
<dbReference type="InterPro" id="IPR020846">
    <property type="entry name" value="MFS_dom"/>
</dbReference>
<dbReference type="PROSITE" id="PS50850">
    <property type="entry name" value="MFS"/>
    <property type="match status" value="1"/>
</dbReference>
<feature type="transmembrane region" description="Helical" evidence="7">
    <location>
        <begin position="91"/>
        <end position="110"/>
    </location>
</feature>
<keyword evidence="3" id="KW-1003">Cell membrane</keyword>
<keyword evidence="4 7" id="KW-0812">Transmembrane</keyword>
<dbReference type="Pfam" id="PF07690">
    <property type="entry name" value="MFS_1"/>
    <property type="match status" value="1"/>
</dbReference>
<gene>
    <name evidence="9" type="ORF">GCM10009836_07230</name>
</gene>
<feature type="transmembrane region" description="Helical" evidence="7">
    <location>
        <begin position="174"/>
        <end position="194"/>
    </location>
</feature>
<evidence type="ECO:0000256" key="7">
    <source>
        <dbReference type="SAM" id="Phobius"/>
    </source>
</evidence>
<dbReference type="PANTHER" id="PTHR42718:SF42">
    <property type="entry name" value="EXPORT PROTEIN"/>
    <property type="match status" value="1"/>
</dbReference>
<keyword evidence="10" id="KW-1185">Reference proteome</keyword>
<keyword evidence="2" id="KW-0813">Transport</keyword>
<protein>
    <submittedName>
        <fullName evidence="9">MFS transporter</fullName>
    </submittedName>
</protein>
<evidence type="ECO:0000313" key="9">
    <source>
        <dbReference type="EMBL" id="GAA1831798.1"/>
    </source>
</evidence>
<dbReference type="NCBIfam" id="TIGR00711">
    <property type="entry name" value="efflux_EmrB"/>
    <property type="match status" value="1"/>
</dbReference>
<feature type="transmembrane region" description="Helical" evidence="7">
    <location>
        <begin position="24"/>
        <end position="48"/>
    </location>
</feature>
<feature type="transmembrane region" description="Helical" evidence="7">
    <location>
        <begin position="116"/>
        <end position="137"/>
    </location>
</feature>
<feature type="transmembrane region" description="Helical" evidence="7">
    <location>
        <begin position="443"/>
        <end position="467"/>
    </location>
</feature>
<dbReference type="RefSeq" id="WP_344412298.1">
    <property type="nucleotide sequence ID" value="NZ_BAAAQK010000003.1"/>
</dbReference>
<comment type="caution">
    <text evidence="9">The sequence shown here is derived from an EMBL/GenBank/DDBJ whole genome shotgun (WGS) entry which is preliminary data.</text>
</comment>
<keyword evidence="5 7" id="KW-1133">Transmembrane helix</keyword>
<accession>A0ABN2MLQ5</accession>
<feature type="domain" description="Major facilitator superfamily (MFS) profile" evidence="8">
    <location>
        <begin position="25"/>
        <end position="471"/>
    </location>
</feature>
<feature type="transmembrane region" description="Helical" evidence="7">
    <location>
        <begin position="311"/>
        <end position="329"/>
    </location>
</feature>
<dbReference type="EMBL" id="BAAAQK010000003">
    <property type="protein sequence ID" value="GAA1831798.1"/>
    <property type="molecule type" value="Genomic_DNA"/>
</dbReference>
<dbReference type="PRINTS" id="PR01036">
    <property type="entry name" value="TCRTETB"/>
</dbReference>
<comment type="subcellular location">
    <subcellularLocation>
        <location evidence="1">Cell membrane</location>
        <topology evidence="1">Multi-pass membrane protein</topology>
    </subcellularLocation>
</comment>
<feature type="transmembrane region" description="Helical" evidence="7">
    <location>
        <begin position="206"/>
        <end position="227"/>
    </location>
</feature>
<feature type="transmembrane region" description="Helical" evidence="7">
    <location>
        <begin position="239"/>
        <end position="258"/>
    </location>
</feature>
<name>A0ABN2MLQ5_9PSEU</name>
<dbReference type="InterPro" id="IPR036259">
    <property type="entry name" value="MFS_trans_sf"/>
</dbReference>
<evidence type="ECO:0000256" key="2">
    <source>
        <dbReference type="ARBA" id="ARBA00022448"/>
    </source>
</evidence>
<proteinExistence type="predicted"/>
<keyword evidence="6 7" id="KW-0472">Membrane</keyword>
<feature type="transmembrane region" description="Helical" evidence="7">
    <location>
        <begin position="341"/>
        <end position="359"/>
    </location>
</feature>
<dbReference type="Gene3D" id="1.20.1720.10">
    <property type="entry name" value="Multidrug resistance protein D"/>
    <property type="match status" value="1"/>
</dbReference>
<feature type="transmembrane region" description="Helical" evidence="7">
    <location>
        <begin position="60"/>
        <end position="79"/>
    </location>
</feature>
<reference evidence="9 10" key="1">
    <citation type="journal article" date="2019" name="Int. J. Syst. Evol. Microbiol.">
        <title>The Global Catalogue of Microorganisms (GCM) 10K type strain sequencing project: providing services to taxonomists for standard genome sequencing and annotation.</title>
        <authorList>
            <consortium name="The Broad Institute Genomics Platform"/>
            <consortium name="The Broad Institute Genome Sequencing Center for Infectious Disease"/>
            <person name="Wu L."/>
            <person name="Ma J."/>
        </authorList>
    </citation>
    <scope>NUCLEOTIDE SEQUENCE [LARGE SCALE GENOMIC DNA]</scope>
    <source>
        <strain evidence="9 10">JCM 16009</strain>
    </source>
</reference>
<feature type="transmembrane region" description="Helical" evidence="7">
    <location>
        <begin position="371"/>
        <end position="391"/>
    </location>
</feature>
<evidence type="ECO:0000313" key="10">
    <source>
        <dbReference type="Proteomes" id="UP001500449"/>
    </source>
</evidence>
<dbReference type="InterPro" id="IPR011701">
    <property type="entry name" value="MFS"/>
</dbReference>
<dbReference type="Proteomes" id="UP001500449">
    <property type="component" value="Unassembled WGS sequence"/>
</dbReference>
<feature type="transmembrane region" description="Helical" evidence="7">
    <location>
        <begin position="149"/>
        <end position="168"/>
    </location>
</feature>
<dbReference type="CDD" id="cd17321">
    <property type="entry name" value="MFS_MMR_MDR_like"/>
    <property type="match status" value="1"/>
</dbReference>
<dbReference type="PANTHER" id="PTHR42718">
    <property type="entry name" value="MAJOR FACILITATOR SUPERFAMILY MULTIDRUG TRANSPORTER MFSC"/>
    <property type="match status" value="1"/>
</dbReference>
<evidence type="ECO:0000256" key="3">
    <source>
        <dbReference type="ARBA" id="ARBA00022475"/>
    </source>
</evidence>
<dbReference type="InterPro" id="IPR004638">
    <property type="entry name" value="EmrB-like"/>
</dbReference>
<feature type="transmembrane region" description="Helical" evidence="7">
    <location>
        <begin position="411"/>
        <end position="431"/>
    </location>
</feature>
<dbReference type="SUPFAM" id="SSF103473">
    <property type="entry name" value="MFS general substrate transporter"/>
    <property type="match status" value="1"/>
</dbReference>
<evidence type="ECO:0000256" key="4">
    <source>
        <dbReference type="ARBA" id="ARBA00022692"/>
    </source>
</evidence>
<evidence type="ECO:0000259" key="8">
    <source>
        <dbReference type="PROSITE" id="PS50850"/>
    </source>
</evidence>
<dbReference type="Gene3D" id="1.20.1250.20">
    <property type="entry name" value="MFS general substrate transporter like domains"/>
    <property type="match status" value="1"/>
</dbReference>
<sequence>MTSQDVPGPAAADGLRMGSPAGRWVLLTTVLGSSLAMLDGTVVNVALAHIGEDLGAGFTGLQWTVNAYTLALAALILLGGSLGDRYGRRRVFLIGVAWFALASLACGLAPNIELLVAARALQGVGGALLTPGSLAIISSSFHGKDRAAAVGAWSGLGGIAGAIGPFLGGWLVEWTWRAVFLLNLPLAALVIVVAMKHVSESRDPAAAPGLDLTGTALAVAGLAALTWSLTELGASGGSVATWATLAVGVLALAAFVVVERRSPHPLVPPALFANRVFTAANIVTLLVYAALGSLFLLLVLALQIVAGFTPALAGAGLLPVTVVMLLFSARSGALAQRIGPRIPMTVGPLVAAVGLLLMRRIGPDASWWTDVLPAVLVFAAGLALTVAPLTASVLDAAPDRYAGSASGVNNAVARAAGLLAVAVIPGAAGIGNADYSDPVAFEAGFRTALLIGAGLLVLGGLVSAVGVRSKLGGPEDAGPSPAAPEPVGPPLERIPLERCAHCGITGPQVYPRDAADR</sequence>
<evidence type="ECO:0000256" key="1">
    <source>
        <dbReference type="ARBA" id="ARBA00004651"/>
    </source>
</evidence>